<gene>
    <name evidence="1" type="ORF">B7728_01870</name>
</gene>
<reference evidence="1 2" key="1">
    <citation type="journal article" date="2016" name="Eur. J. Clin. Microbiol. Infect. Dis.">
        <title>Whole genome sequencing as a tool for phylogenetic analysis of clinical strains of Mitis group streptococci.</title>
        <authorList>
            <person name="Rasmussen L.H."/>
            <person name="Dargis R."/>
            <person name="Hojholt K."/>
            <person name="Christensen J.J."/>
            <person name="Skovgaard O."/>
            <person name="Justesen U.S."/>
            <person name="Rosenvinge F.S."/>
            <person name="Moser C."/>
            <person name="Lukjancenko O."/>
            <person name="Rasmussen S."/>
            <person name="Nielsen X.C."/>
        </authorList>
    </citation>
    <scope>NUCLEOTIDE SEQUENCE [LARGE SCALE GENOMIC DNA]</scope>
    <source>
        <strain evidence="1 2">OD_339823_10</strain>
    </source>
</reference>
<accession>A0A1X1G3F3</accession>
<dbReference type="EMBL" id="NCUD01000039">
    <property type="protein sequence ID" value="ORO41380.1"/>
    <property type="molecule type" value="Genomic_DNA"/>
</dbReference>
<name>A0A1X1G3F3_STROR</name>
<protein>
    <submittedName>
        <fullName evidence="1">Uncharacterized protein</fullName>
    </submittedName>
</protein>
<sequence>MWTKRRSYITESKQLQDYLEKEDGFHDYIVGSFSFDSQLKTLEMTIEEDCTFSDDSNAAALIWDLSCQGVSHFIVDSIDGLFKWWLSELLFDGETFQVQLVNGYFSFKATSFSLGIPHNTATDFGIEISRLHHDYLLQEVKARKIVDEIAFAFESDNDDVLRFIGISNSEKEPFWIGVSNSPDSKRYQEIDELFNDKIYNGKSLKERWPEVIIYGIGALSVDEWLTFSEHSVDPQAFESEEDGTLFINGVEVDGFIDKDNFCKMCGANQCHLNDYDEYFCPFCNKWLHEDCWDKDEIHYIKKLPLEPVLLWKPKKELRFCQVAYSQNGKPYTYYCPEESILEGDWVSVPVGKQNLKKEAQVIKVFHEQVHKLPFPLNKIKAVSKKLSSMNQEVEKIVNKLSENGLTCDLIKGKFPAGSSVAYDLLKTPIGHFWLEFNHQPIKMFIKADYPADGSKYFVEGSYFIKPSQTDFDDFKQLCLCTDIDFRSARLIDSLGGEHQDGYNWQINEYDIGLASHPYSYMEDEVSETPVGLPLYVSWYEDFKHLYGFSVAWKYYESDEDLSVWYNV</sequence>
<organism evidence="1 2">
    <name type="scientific">Streptococcus oralis subsp. tigurinus</name>
    <dbReference type="NCBI Taxonomy" id="1077464"/>
    <lineage>
        <taxon>Bacteria</taxon>
        <taxon>Bacillati</taxon>
        <taxon>Bacillota</taxon>
        <taxon>Bacilli</taxon>
        <taxon>Lactobacillales</taxon>
        <taxon>Streptococcaceae</taxon>
        <taxon>Streptococcus</taxon>
    </lineage>
</organism>
<comment type="caution">
    <text evidence="1">The sequence shown here is derived from an EMBL/GenBank/DDBJ whole genome shotgun (WGS) entry which is preliminary data.</text>
</comment>
<evidence type="ECO:0000313" key="2">
    <source>
        <dbReference type="Proteomes" id="UP000193633"/>
    </source>
</evidence>
<dbReference type="RefSeq" id="WP_084851270.1">
    <property type="nucleotide sequence ID" value="NZ_NCUD01000039.1"/>
</dbReference>
<dbReference type="Proteomes" id="UP000193633">
    <property type="component" value="Unassembled WGS sequence"/>
</dbReference>
<proteinExistence type="predicted"/>
<dbReference type="AlphaFoldDB" id="A0A1X1G3F3"/>
<evidence type="ECO:0000313" key="1">
    <source>
        <dbReference type="EMBL" id="ORO41380.1"/>
    </source>
</evidence>